<comment type="cofactor">
    <cofactor evidence="1 11">
        <name>FAD</name>
        <dbReference type="ChEBI" id="CHEBI:57692"/>
    </cofactor>
</comment>
<evidence type="ECO:0000256" key="1">
    <source>
        <dbReference type="ARBA" id="ARBA00001974"/>
    </source>
</evidence>
<dbReference type="Pfam" id="PF00441">
    <property type="entry name" value="Acyl-CoA_dh_1"/>
    <property type="match status" value="1"/>
</dbReference>
<dbReference type="RefSeq" id="WP_266086561.1">
    <property type="nucleotide sequence ID" value="NZ_RKLV01000004.1"/>
</dbReference>
<keyword evidence="16" id="KW-1185">Reference proteome</keyword>
<dbReference type="PANTHER" id="PTHR42807:SF1">
    <property type="entry name" value="GLUTARYL-COA DEHYDROGENASE, MITOCHONDRIAL"/>
    <property type="match status" value="1"/>
</dbReference>
<sequence>MFDYLSLDDELTDDERAVRDEARELVDSLRPFGELFLEGEFPDVFDELGDRGLLAPHLRGGSPRAYGVAMRELEAGDSGLRSAVSVQGALVAYPVARYGTDAQRDEYLDDLLDGETVGCFALTEPDVGSAPHEMGATAHREGDGYVLNGTKRWVTNSPIADVALVWARDDGGDGDVRGFLVPTDTDGVHVEPIDGLLSLRISESAEVTLDDVHVPDDAVLDVRGMRGPLSCLNQARYGIAWGAVGAARDAFEHALDYAKGREQWGRAVAGFQLQQEKFADCATRITTAELIARRLADLKESDELEPHHVSMGKRHSAEVARNVTRTAREIMGGNGVLADHPPMRHMLNAETVYTYEGTHDVHSLIMGAEITGEPAFEG</sequence>
<evidence type="ECO:0000259" key="13">
    <source>
        <dbReference type="Pfam" id="PF02770"/>
    </source>
</evidence>
<reference evidence="15" key="1">
    <citation type="submission" date="2022-09" db="EMBL/GenBank/DDBJ databases">
        <title>Haloadaptaus new haloarchaeum isolated from saline soil.</title>
        <authorList>
            <person name="Duran-Viseras A."/>
            <person name="Sanchez-Porro C."/>
            <person name="Ventosa A."/>
        </authorList>
    </citation>
    <scope>NUCLEOTIDE SEQUENCE</scope>
    <source>
        <strain evidence="15">F3-133</strain>
    </source>
</reference>
<keyword evidence="6 11" id="KW-0560">Oxidoreductase</keyword>
<dbReference type="EMBL" id="RKLV01000004">
    <property type="protein sequence ID" value="MCX2818720.1"/>
    <property type="molecule type" value="Genomic_DNA"/>
</dbReference>
<evidence type="ECO:0000313" key="16">
    <source>
        <dbReference type="Proteomes" id="UP001149411"/>
    </source>
</evidence>
<dbReference type="Gene3D" id="1.10.540.10">
    <property type="entry name" value="Acyl-CoA dehydrogenase/oxidase, N-terminal domain"/>
    <property type="match status" value="1"/>
</dbReference>
<evidence type="ECO:0000256" key="10">
    <source>
        <dbReference type="ARBA" id="ARBA00049493"/>
    </source>
</evidence>
<dbReference type="Pfam" id="PF02771">
    <property type="entry name" value="Acyl-CoA_dh_N"/>
    <property type="match status" value="1"/>
</dbReference>
<comment type="pathway">
    <text evidence="7">Amino-acid metabolism; lysine degradation.</text>
</comment>
<evidence type="ECO:0000256" key="4">
    <source>
        <dbReference type="ARBA" id="ARBA00022827"/>
    </source>
</evidence>
<protein>
    <recommendedName>
        <fullName evidence="9">glutaryl-CoA dehydrogenase (ETF)</fullName>
        <ecNumber evidence="9">1.3.8.6</ecNumber>
    </recommendedName>
</protein>
<keyword evidence="3 11" id="KW-0285">Flavoprotein</keyword>
<dbReference type="InterPro" id="IPR009100">
    <property type="entry name" value="AcylCoA_DH/oxidase_NM_dom_sf"/>
</dbReference>
<dbReference type="InterPro" id="IPR009075">
    <property type="entry name" value="AcylCo_DH/oxidase_C"/>
</dbReference>
<dbReference type="InterPro" id="IPR006089">
    <property type="entry name" value="Acyl-CoA_DH_CS"/>
</dbReference>
<comment type="similarity">
    <text evidence="2 11">Belongs to the acyl-CoA dehydrogenase family.</text>
</comment>
<dbReference type="Proteomes" id="UP001149411">
    <property type="component" value="Unassembled WGS sequence"/>
</dbReference>
<feature type="domain" description="Acyl-CoA dehydrogenase/oxidase N-terminal" evidence="14">
    <location>
        <begin position="12"/>
        <end position="115"/>
    </location>
</feature>
<comment type="catalytic activity">
    <reaction evidence="10">
        <text>glutaryl-CoA + oxidized [electron-transfer flavoprotein] + 2 H(+) = (2E)-butenoyl-CoA + reduced [electron-transfer flavoprotein] + CO2</text>
        <dbReference type="Rhea" id="RHEA:13389"/>
        <dbReference type="Rhea" id="RHEA-COMP:10685"/>
        <dbReference type="Rhea" id="RHEA-COMP:10686"/>
        <dbReference type="ChEBI" id="CHEBI:15378"/>
        <dbReference type="ChEBI" id="CHEBI:16526"/>
        <dbReference type="ChEBI" id="CHEBI:57332"/>
        <dbReference type="ChEBI" id="CHEBI:57378"/>
        <dbReference type="ChEBI" id="CHEBI:57692"/>
        <dbReference type="ChEBI" id="CHEBI:58307"/>
        <dbReference type="EC" id="1.3.8.6"/>
    </reaction>
</comment>
<dbReference type="GO" id="GO:0050660">
    <property type="term" value="F:flavin adenine dinucleotide binding"/>
    <property type="evidence" value="ECO:0007669"/>
    <property type="project" value="InterPro"/>
</dbReference>
<evidence type="ECO:0000313" key="15">
    <source>
        <dbReference type="EMBL" id="MCX2818720.1"/>
    </source>
</evidence>
<dbReference type="GO" id="GO:0000062">
    <property type="term" value="F:fatty-acyl-CoA binding"/>
    <property type="evidence" value="ECO:0007669"/>
    <property type="project" value="TreeGrafter"/>
</dbReference>
<dbReference type="InterPro" id="IPR036250">
    <property type="entry name" value="AcylCo_DH-like_C"/>
</dbReference>
<dbReference type="InterPro" id="IPR006091">
    <property type="entry name" value="Acyl-CoA_Oxase/DH_mid-dom"/>
</dbReference>
<dbReference type="Gene3D" id="2.40.110.10">
    <property type="entry name" value="Butyryl-CoA Dehydrogenase, subunit A, domain 2"/>
    <property type="match status" value="1"/>
</dbReference>
<evidence type="ECO:0000256" key="3">
    <source>
        <dbReference type="ARBA" id="ARBA00022630"/>
    </source>
</evidence>
<evidence type="ECO:0000259" key="12">
    <source>
        <dbReference type="Pfam" id="PF00441"/>
    </source>
</evidence>
<gene>
    <name evidence="15" type="ORF">EGH25_05060</name>
</gene>
<proteinExistence type="inferred from homology"/>
<name>A0A9Q4GHE8_9EURY</name>
<dbReference type="EC" id="1.3.8.6" evidence="9"/>
<dbReference type="GO" id="GO:0004361">
    <property type="term" value="F:glutaryl-CoA dehydrogenase activity"/>
    <property type="evidence" value="ECO:0007669"/>
    <property type="project" value="UniProtKB-EC"/>
</dbReference>
<evidence type="ECO:0000256" key="8">
    <source>
        <dbReference type="ARBA" id="ARBA00037927"/>
    </source>
</evidence>
<dbReference type="SUPFAM" id="SSF56645">
    <property type="entry name" value="Acyl-CoA dehydrogenase NM domain-like"/>
    <property type="match status" value="1"/>
</dbReference>
<organism evidence="15 16">
    <name type="scientific">Halorutilus salinus</name>
    <dbReference type="NCBI Taxonomy" id="2487751"/>
    <lineage>
        <taxon>Archaea</taxon>
        <taxon>Methanobacteriati</taxon>
        <taxon>Methanobacteriota</taxon>
        <taxon>Stenosarchaea group</taxon>
        <taxon>Halobacteria</taxon>
        <taxon>Halorutilales</taxon>
        <taxon>Halorutilaceae</taxon>
        <taxon>Halorutilus</taxon>
    </lineage>
</organism>
<feature type="domain" description="Acyl-CoA oxidase/dehydrogenase middle" evidence="13">
    <location>
        <begin position="119"/>
        <end position="212"/>
    </location>
</feature>
<dbReference type="SUPFAM" id="SSF47203">
    <property type="entry name" value="Acyl-CoA dehydrogenase C-terminal domain-like"/>
    <property type="match status" value="1"/>
</dbReference>
<evidence type="ECO:0000256" key="5">
    <source>
        <dbReference type="ARBA" id="ARBA00022946"/>
    </source>
</evidence>
<evidence type="ECO:0000256" key="11">
    <source>
        <dbReference type="RuleBase" id="RU362125"/>
    </source>
</evidence>
<accession>A0A9Q4GHE8</accession>
<dbReference type="PROSITE" id="PS00073">
    <property type="entry name" value="ACYL_COA_DH_2"/>
    <property type="match status" value="1"/>
</dbReference>
<dbReference type="InterPro" id="IPR013786">
    <property type="entry name" value="AcylCoA_DH/ox_N"/>
</dbReference>
<dbReference type="PANTHER" id="PTHR42807">
    <property type="entry name" value="GLUTARYL-COA DEHYDROGENASE, MITOCHONDRIAL"/>
    <property type="match status" value="1"/>
</dbReference>
<evidence type="ECO:0000259" key="14">
    <source>
        <dbReference type="Pfam" id="PF02771"/>
    </source>
</evidence>
<comment type="caution">
    <text evidence="15">The sequence shown here is derived from an EMBL/GenBank/DDBJ whole genome shotgun (WGS) entry which is preliminary data.</text>
</comment>
<comment type="pathway">
    <text evidence="8">Amino-acid metabolism; tryptophan metabolism.</text>
</comment>
<dbReference type="GO" id="GO:0046949">
    <property type="term" value="P:fatty-acyl-CoA biosynthetic process"/>
    <property type="evidence" value="ECO:0007669"/>
    <property type="project" value="TreeGrafter"/>
</dbReference>
<dbReference type="InterPro" id="IPR052033">
    <property type="entry name" value="Glutaryl-CoA_DH_mitochondrial"/>
</dbReference>
<evidence type="ECO:0000256" key="9">
    <source>
        <dbReference type="ARBA" id="ARBA00039033"/>
    </source>
</evidence>
<feature type="domain" description="Acyl-CoA dehydrogenase/oxidase C-terminal" evidence="12">
    <location>
        <begin position="223"/>
        <end position="369"/>
    </location>
</feature>
<dbReference type="AlphaFoldDB" id="A0A9Q4GHE8"/>
<dbReference type="Pfam" id="PF02770">
    <property type="entry name" value="Acyl-CoA_dh_M"/>
    <property type="match status" value="1"/>
</dbReference>
<evidence type="ECO:0000256" key="6">
    <source>
        <dbReference type="ARBA" id="ARBA00023002"/>
    </source>
</evidence>
<evidence type="ECO:0000256" key="7">
    <source>
        <dbReference type="ARBA" id="ARBA00037899"/>
    </source>
</evidence>
<keyword evidence="4 11" id="KW-0274">FAD</keyword>
<keyword evidence="5" id="KW-0809">Transit peptide</keyword>
<evidence type="ECO:0000256" key="2">
    <source>
        <dbReference type="ARBA" id="ARBA00009347"/>
    </source>
</evidence>
<dbReference type="GO" id="GO:0033539">
    <property type="term" value="P:fatty acid beta-oxidation using acyl-CoA dehydrogenase"/>
    <property type="evidence" value="ECO:0007669"/>
    <property type="project" value="TreeGrafter"/>
</dbReference>
<dbReference type="InterPro" id="IPR037069">
    <property type="entry name" value="AcylCoA_DH/ox_N_sf"/>
</dbReference>
<dbReference type="Gene3D" id="1.20.140.10">
    <property type="entry name" value="Butyryl-CoA Dehydrogenase, subunit A, domain 3"/>
    <property type="match status" value="1"/>
</dbReference>
<dbReference type="InterPro" id="IPR046373">
    <property type="entry name" value="Acyl-CoA_Oxase/DH_mid-dom_sf"/>
</dbReference>